<organism evidence="2 3">
    <name type="scientific">Trichonephila inaurata madagascariensis</name>
    <dbReference type="NCBI Taxonomy" id="2747483"/>
    <lineage>
        <taxon>Eukaryota</taxon>
        <taxon>Metazoa</taxon>
        <taxon>Ecdysozoa</taxon>
        <taxon>Arthropoda</taxon>
        <taxon>Chelicerata</taxon>
        <taxon>Arachnida</taxon>
        <taxon>Araneae</taxon>
        <taxon>Araneomorphae</taxon>
        <taxon>Entelegynae</taxon>
        <taxon>Araneoidea</taxon>
        <taxon>Nephilidae</taxon>
        <taxon>Trichonephila</taxon>
        <taxon>Trichonephila inaurata</taxon>
    </lineage>
</organism>
<evidence type="ECO:0000313" key="2">
    <source>
        <dbReference type="EMBL" id="GFY46719.1"/>
    </source>
</evidence>
<protein>
    <submittedName>
        <fullName evidence="2">Uncharacterized protein</fullName>
    </submittedName>
</protein>
<dbReference type="Proteomes" id="UP000886998">
    <property type="component" value="Unassembled WGS sequence"/>
</dbReference>
<proteinExistence type="predicted"/>
<gene>
    <name evidence="2" type="ORF">TNIN_180791</name>
</gene>
<accession>A0A8X6X4I1</accession>
<evidence type="ECO:0000313" key="3">
    <source>
        <dbReference type="Proteomes" id="UP000886998"/>
    </source>
</evidence>
<dbReference type="EMBL" id="BMAV01005557">
    <property type="protein sequence ID" value="GFY46719.1"/>
    <property type="molecule type" value="Genomic_DNA"/>
</dbReference>
<feature type="region of interest" description="Disordered" evidence="1">
    <location>
        <begin position="1"/>
        <end position="21"/>
    </location>
</feature>
<sequence length="127" mass="14612">PQERRLQTTLRPHTSHPPGGKLVRAGLSSLIEGPQSLRRTKGFFRSNLSPLVWKVRRGAKKAVRRAGHTTIYLHPRNGFRLRGVQQLSIRMVASRHRWHHRAQYQMSEPTVPLVLGKFYRSNDQSSS</sequence>
<reference evidence="2" key="1">
    <citation type="submission" date="2020-08" db="EMBL/GenBank/DDBJ databases">
        <title>Multicomponent nature underlies the extraordinary mechanical properties of spider dragline silk.</title>
        <authorList>
            <person name="Kono N."/>
            <person name="Nakamura H."/>
            <person name="Mori M."/>
            <person name="Yoshida Y."/>
            <person name="Ohtoshi R."/>
            <person name="Malay A.D."/>
            <person name="Moran D.A.P."/>
            <person name="Tomita M."/>
            <person name="Numata K."/>
            <person name="Arakawa K."/>
        </authorList>
    </citation>
    <scope>NUCLEOTIDE SEQUENCE</scope>
</reference>
<name>A0A8X6X4I1_9ARAC</name>
<evidence type="ECO:0000256" key="1">
    <source>
        <dbReference type="SAM" id="MobiDB-lite"/>
    </source>
</evidence>
<dbReference type="AlphaFoldDB" id="A0A8X6X4I1"/>
<comment type="caution">
    <text evidence="2">The sequence shown here is derived from an EMBL/GenBank/DDBJ whole genome shotgun (WGS) entry which is preliminary data.</text>
</comment>
<keyword evidence="3" id="KW-1185">Reference proteome</keyword>
<feature type="non-terminal residue" evidence="2">
    <location>
        <position position="1"/>
    </location>
</feature>